<dbReference type="SUPFAM" id="SSF57850">
    <property type="entry name" value="RING/U-box"/>
    <property type="match status" value="1"/>
</dbReference>
<evidence type="ECO:0000256" key="2">
    <source>
        <dbReference type="ARBA" id="ARBA00022771"/>
    </source>
</evidence>
<gene>
    <name evidence="7" type="ORF">KFE25_011671</name>
</gene>
<feature type="transmembrane region" description="Helical" evidence="5">
    <location>
        <begin position="200"/>
        <end position="226"/>
    </location>
</feature>
<organism evidence="7 8">
    <name type="scientific">Diacronema lutheri</name>
    <name type="common">Unicellular marine alga</name>
    <name type="synonym">Monochrysis lutheri</name>
    <dbReference type="NCBI Taxonomy" id="2081491"/>
    <lineage>
        <taxon>Eukaryota</taxon>
        <taxon>Haptista</taxon>
        <taxon>Haptophyta</taxon>
        <taxon>Pavlovophyceae</taxon>
        <taxon>Pavlovales</taxon>
        <taxon>Pavlovaceae</taxon>
        <taxon>Diacronema</taxon>
    </lineage>
</organism>
<feature type="transmembrane region" description="Helical" evidence="5">
    <location>
        <begin position="238"/>
        <end position="268"/>
    </location>
</feature>
<dbReference type="Pfam" id="PF13920">
    <property type="entry name" value="zf-C3HC4_3"/>
    <property type="match status" value="1"/>
</dbReference>
<name>A0A8J5XCE7_DIALT</name>
<dbReference type="GO" id="GO:0061630">
    <property type="term" value="F:ubiquitin protein ligase activity"/>
    <property type="evidence" value="ECO:0007669"/>
    <property type="project" value="TreeGrafter"/>
</dbReference>
<dbReference type="PANTHER" id="PTHR46858:SF5">
    <property type="entry name" value="E3 UBIQUITIN-PROTEIN LIGASE APD1-RELATED"/>
    <property type="match status" value="1"/>
</dbReference>
<feature type="transmembrane region" description="Helical" evidence="5">
    <location>
        <begin position="162"/>
        <end position="180"/>
    </location>
</feature>
<keyword evidence="5" id="KW-1133">Transmembrane helix</keyword>
<keyword evidence="8" id="KW-1185">Reference proteome</keyword>
<comment type="caution">
    <text evidence="7">The sequence shown here is derived from an EMBL/GenBank/DDBJ whole genome shotgun (WGS) entry which is preliminary data.</text>
</comment>
<evidence type="ECO:0000256" key="4">
    <source>
        <dbReference type="PROSITE-ProRule" id="PRU00175"/>
    </source>
</evidence>
<keyword evidence="5" id="KW-0812">Transmembrane</keyword>
<keyword evidence="3" id="KW-0862">Zinc</keyword>
<feature type="domain" description="RING-type" evidence="6">
    <location>
        <begin position="411"/>
        <end position="452"/>
    </location>
</feature>
<dbReference type="Proteomes" id="UP000751190">
    <property type="component" value="Unassembled WGS sequence"/>
</dbReference>
<evidence type="ECO:0000259" key="6">
    <source>
        <dbReference type="PROSITE" id="PS50089"/>
    </source>
</evidence>
<dbReference type="GO" id="GO:0008270">
    <property type="term" value="F:zinc ion binding"/>
    <property type="evidence" value="ECO:0007669"/>
    <property type="project" value="UniProtKB-KW"/>
</dbReference>
<dbReference type="InterPro" id="IPR013083">
    <property type="entry name" value="Znf_RING/FYVE/PHD"/>
</dbReference>
<dbReference type="Gene3D" id="3.30.40.10">
    <property type="entry name" value="Zinc/RING finger domain, C3HC4 (zinc finger)"/>
    <property type="match status" value="1"/>
</dbReference>
<evidence type="ECO:0000256" key="5">
    <source>
        <dbReference type="SAM" id="Phobius"/>
    </source>
</evidence>
<evidence type="ECO:0000313" key="7">
    <source>
        <dbReference type="EMBL" id="KAG8458140.1"/>
    </source>
</evidence>
<feature type="transmembrane region" description="Helical" evidence="5">
    <location>
        <begin position="280"/>
        <end position="304"/>
    </location>
</feature>
<dbReference type="GO" id="GO:0016567">
    <property type="term" value="P:protein ubiquitination"/>
    <property type="evidence" value="ECO:0007669"/>
    <property type="project" value="TreeGrafter"/>
</dbReference>
<dbReference type="PANTHER" id="PTHR46858">
    <property type="entry name" value="OS05G0521000 PROTEIN"/>
    <property type="match status" value="1"/>
</dbReference>
<evidence type="ECO:0000313" key="8">
    <source>
        <dbReference type="Proteomes" id="UP000751190"/>
    </source>
</evidence>
<keyword evidence="1" id="KW-0479">Metal-binding</keyword>
<proteinExistence type="predicted"/>
<dbReference type="OrthoDB" id="3045089at2759"/>
<evidence type="ECO:0000256" key="3">
    <source>
        <dbReference type="ARBA" id="ARBA00022833"/>
    </source>
</evidence>
<dbReference type="PROSITE" id="PS50089">
    <property type="entry name" value="ZF_RING_2"/>
    <property type="match status" value="1"/>
</dbReference>
<accession>A0A8J5XCE7</accession>
<keyword evidence="2 4" id="KW-0863">Zinc-finger</keyword>
<protein>
    <recommendedName>
        <fullName evidence="6">RING-type domain-containing protein</fullName>
    </recommendedName>
</protein>
<reference evidence="7" key="1">
    <citation type="submission" date="2021-05" db="EMBL/GenBank/DDBJ databases">
        <title>The genome of the haptophyte Pavlova lutheri (Diacronema luteri, Pavlovales) - a model for lipid biosynthesis in eukaryotic algae.</title>
        <authorList>
            <person name="Hulatt C.J."/>
            <person name="Posewitz M.C."/>
        </authorList>
    </citation>
    <scope>NUCLEOTIDE SEQUENCE</scope>
    <source>
        <strain evidence="7">NIVA-4/92</strain>
    </source>
</reference>
<dbReference type="InterPro" id="IPR001841">
    <property type="entry name" value="Znf_RING"/>
</dbReference>
<feature type="transmembrane region" description="Helical" evidence="5">
    <location>
        <begin position="26"/>
        <end position="50"/>
    </location>
</feature>
<feature type="transmembrane region" description="Helical" evidence="5">
    <location>
        <begin position="129"/>
        <end position="150"/>
    </location>
</feature>
<sequence>MSDAHATGDPGPELGSARRGAPATRALMIIGPLYMLLGWMTLVVFLLLLGRATDGLAPDELLTRVRWGRMLAPLWVRDVAGFAFTLHLLRFHGIGLRAKVTAVESMLNVALSVAFKLCLLHRLRVGAGSIRLVCLPIYISMAVNFVARCVKSAATPPEQRASANIGLGIGVTHVLALTVACKLDGVSSYSSMSWVDTLWPLWLGLGAFGVGVVMLACCFAPFLICFSAADRRGPVERVLGPIMVVVTLFALVGWACALVGCIQIALWLDAEPAAMSTGASLNLLAAAATCALLIGVCLAAIVLVQQQHPIDGDSLSDEPAVSLEEMMSRAVKPKHLVRQSSTLYKRHDGFLLAHSPAGASDAPAADAPHGTARVAAGGVVTAGAAVDAHILAAYGKEREAEPARGGDSDVCWICESGPREAVFLECGHGGVCYPCAEKCWSSQRRHGCPMCRQPVTQVVRVAPEAKAANGQLIVEVLS</sequence>
<dbReference type="EMBL" id="JAGTXO010000056">
    <property type="protein sequence ID" value="KAG8458140.1"/>
    <property type="molecule type" value="Genomic_DNA"/>
</dbReference>
<dbReference type="AlphaFoldDB" id="A0A8J5XCE7"/>
<keyword evidence="5" id="KW-0472">Membrane</keyword>
<dbReference type="SMART" id="SM00184">
    <property type="entry name" value="RING"/>
    <property type="match status" value="1"/>
</dbReference>
<evidence type="ECO:0000256" key="1">
    <source>
        <dbReference type="ARBA" id="ARBA00022723"/>
    </source>
</evidence>